<organism evidence="1 2">
    <name type="scientific">Nocardioides panacis</name>
    <dbReference type="NCBI Taxonomy" id="2849501"/>
    <lineage>
        <taxon>Bacteria</taxon>
        <taxon>Bacillati</taxon>
        <taxon>Actinomycetota</taxon>
        <taxon>Actinomycetes</taxon>
        <taxon>Propionibacteriales</taxon>
        <taxon>Nocardioidaceae</taxon>
        <taxon>Nocardioides</taxon>
    </lineage>
</organism>
<protein>
    <submittedName>
        <fullName evidence="1">Uncharacterized protein</fullName>
    </submittedName>
</protein>
<dbReference type="EMBL" id="CP077062">
    <property type="protein sequence ID" value="QWZ10724.1"/>
    <property type="molecule type" value="Genomic_DNA"/>
</dbReference>
<name>A0A975T344_9ACTN</name>
<reference evidence="1" key="1">
    <citation type="submission" date="2021-06" db="EMBL/GenBank/DDBJ databases">
        <title>Complete genome sequence of Nocardioides sp. G188.</title>
        <authorList>
            <person name="Im W.-T."/>
        </authorList>
    </citation>
    <scope>NUCLEOTIDE SEQUENCE</scope>
    <source>
        <strain evidence="1">G188</strain>
    </source>
</reference>
<keyword evidence="2" id="KW-1185">Reference proteome</keyword>
<proteinExistence type="predicted"/>
<evidence type="ECO:0000313" key="2">
    <source>
        <dbReference type="Proteomes" id="UP000683575"/>
    </source>
</evidence>
<gene>
    <name evidence="1" type="ORF">KRR39_21350</name>
</gene>
<accession>A0A975T344</accession>
<dbReference type="KEGG" id="nps:KRR39_21350"/>
<evidence type="ECO:0000313" key="1">
    <source>
        <dbReference type="EMBL" id="QWZ10724.1"/>
    </source>
</evidence>
<dbReference type="AlphaFoldDB" id="A0A975T344"/>
<dbReference type="Proteomes" id="UP000683575">
    <property type="component" value="Chromosome"/>
</dbReference>
<sequence length="199" mass="21248">MVDAQYGGLLPDTASVLVVCRSWRLRDGKVTPGGATYDVRVARRASGWQVTAVHPSRPGPARRPLTGRERAVLTSSRIGLPPAARADVLSGQVHPSVLGAMLAVSRAHRIEVSVVRSGHPLHVFGTTRLSDHPRGRAFDTWRVDGQPVVSADRRLVAGYLHALADAGSYNVGGPVLLGAAPQWFSDATHHDHVHAGFTT</sequence>